<protein>
    <recommendedName>
        <fullName evidence="3">Apea-like HEPN domain-containing protein</fullName>
    </recommendedName>
</protein>
<dbReference type="Proteomes" id="UP001595841">
    <property type="component" value="Unassembled WGS sequence"/>
</dbReference>
<accession>A0ABV8PM55</accession>
<dbReference type="RefSeq" id="WP_379763607.1">
    <property type="nucleotide sequence ID" value="NZ_JBHSCL010000004.1"/>
</dbReference>
<keyword evidence="2" id="KW-1185">Reference proteome</keyword>
<name>A0ABV8PM55_9FLAO</name>
<proteinExistence type="predicted"/>
<sequence length="333" mass="38671">MPAYYYIENLIDFDVNEELKIEDGLVIKAANQEQIAILKSLLIKFGKVPFDFNLHEYKVKKRLESGGAEVEIRTDADFRYFILEHSVGNHYNLFYAKALLLMEKEFFVPFGFAKGPKNSEIGLSIKYPFEELSAYTYFNDRSIINFDAESSQFHPKIWDSGRSFNQADKKEFLEKLDLLRTFENVKDDFPHISKAVDDYFKISEISNNSVFKVVSYIACLELLLVDGSMEKLKSINLQLQSKLNLINNRLKDPINLAKYIKGPDTLNLGIVMGIIYNYRSSIAHGDFIDFEKKLKVLEKVAIIDILRFLRIVLRKVILFSIEEPELIRDLKRC</sequence>
<dbReference type="EMBL" id="JBHSCL010000004">
    <property type="protein sequence ID" value="MFC4220228.1"/>
    <property type="molecule type" value="Genomic_DNA"/>
</dbReference>
<organism evidence="1 2">
    <name type="scientific">Flagellimonas marina</name>
    <dbReference type="NCBI Taxonomy" id="1775168"/>
    <lineage>
        <taxon>Bacteria</taxon>
        <taxon>Pseudomonadati</taxon>
        <taxon>Bacteroidota</taxon>
        <taxon>Flavobacteriia</taxon>
        <taxon>Flavobacteriales</taxon>
        <taxon>Flavobacteriaceae</taxon>
        <taxon>Flagellimonas</taxon>
    </lineage>
</organism>
<gene>
    <name evidence="1" type="ORF">ACFOWS_08790</name>
</gene>
<evidence type="ECO:0000313" key="1">
    <source>
        <dbReference type="EMBL" id="MFC4220228.1"/>
    </source>
</evidence>
<comment type="caution">
    <text evidence="1">The sequence shown here is derived from an EMBL/GenBank/DDBJ whole genome shotgun (WGS) entry which is preliminary data.</text>
</comment>
<reference evidence="2" key="1">
    <citation type="journal article" date="2019" name="Int. J. Syst. Evol. Microbiol.">
        <title>The Global Catalogue of Microorganisms (GCM) 10K type strain sequencing project: providing services to taxonomists for standard genome sequencing and annotation.</title>
        <authorList>
            <consortium name="The Broad Institute Genomics Platform"/>
            <consortium name="The Broad Institute Genome Sequencing Center for Infectious Disease"/>
            <person name="Wu L."/>
            <person name="Ma J."/>
        </authorList>
    </citation>
    <scope>NUCLEOTIDE SEQUENCE [LARGE SCALE GENOMIC DNA]</scope>
    <source>
        <strain evidence="2">CGMCC 1.15774</strain>
    </source>
</reference>
<evidence type="ECO:0008006" key="3">
    <source>
        <dbReference type="Google" id="ProtNLM"/>
    </source>
</evidence>
<evidence type="ECO:0000313" key="2">
    <source>
        <dbReference type="Proteomes" id="UP001595841"/>
    </source>
</evidence>